<dbReference type="OrthoDB" id="10292672at2759"/>
<name>A0A9P6Y568_RHIOR</name>
<accession>A0A9P6Y568</accession>
<evidence type="ECO:0000256" key="1">
    <source>
        <dbReference type="SAM" id="MobiDB-lite"/>
    </source>
</evidence>
<protein>
    <submittedName>
        <fullName evidence="2">Uncharacterized protein</fullName>
    </submittedName>
</protein>
<dbReference type="AlphaFoldDB" id="A0A9P6Y568"/>
<evidence type="ECO:0000313" key="3">
    <source>
        <dbReference type="Proteomes" id="UP000717996"/>
    </source>
</evidence>
<organism evidence="2 3">
    <name type="scientific">Rhizopus oryzae</name>
    <name type="common">Mucormycosis agent</name>
    <name type="synonym">Rhizopus arrhizus var. delemar</name>
    <dbReference type="NCBI Taxonomy" id="64495"/>
    <lineage>
        <taxon>Eukaryota</taxon>
        <taxon>Fungi</taxon>
        <taxon>Fungi incertae sedis</taxon>
        <taxon>Mucoromycota</taxon>
        <taxon>Mucoromycotina</taxon>
        <taxon>Mucoromycetes</taxon>
        <taxon>Mucorales</taxon>
        <taxon>Mucorineae</taxon>
        <taxon>Rhizopodaceae</taxon>
        <taxon>Rhizopus</taxon>
    </lineage>
</organism>
<feature type="compositionally biased region" description="Basic and acidic residues" evidence="1">
    <location>
        <begin position="1"/>
        <end position="14"/>
    </location>
</feature>
<feature type="compositionally biased region" description="Polar residues" evidence="1">
    <location>
        <begin position="17"/>
        <end position="28"/>
    </location>
</feature>
<feature type="region of interest" description="Disordered" evidence="1">
    <location>
        <begin position="1"/>
        <end position="31"/>
    </location>
</feature>
<dbReference type="EMBL" id="JAANIT010001628">
    <property type="protein sequence ID" value="KAG1539399.1"/>
    <property type="molecule type" value="Genomic_DNA"/>
</dbReference>
<comment type="caution">
    <text evidence="2">The sequence shown here is derived from an EMBL/GenBank/DDBJ whole genome shotgun (WGS) entry which is preliminary data.</text>
</comment>
<gene>
    <name evidence="2" type="ORF">G6F51_009165</name>
</gene>
<dbReference type="Proteomes" id="UP000717996">
    <property type="component" value="Unassembled WGS sequence"/>
</dbReference>
<evidence type="ECO:0000313" key="2">
    <source>
        <dbReference type="EMBL" id="KAG1539399.1"/>
    </source>
</evidence>
<proteinExistence type="predicted"/>
<reference evidence="2" key="1">
    <citation type="journal article" date="2020" name="Microb. Genom.">
        <title>Genetic diversity of clinical and environmental Mucorales isolates obtained from an investigation of mucormycosis cases among solid organ transplant recipients.</title>
        <authorList>
            <person name="Nguyen M.H."/>
            <person name="Kaul D."/>
            <person name="Muto C."/>
            <person name="Cheng S.J."/>
            <person name="Richter R.A."/>
            <person name="Bruno V.M."/>
            <person name="Liu G."/>
            <person name="Beyhan S."/>
            <person name="Sundermann A.J."/>
            <person name="Mounaud S."/>
            <person name="Pasculle A.W."/>
            <person name="Nierman W.C."/>
            <person name="Driscoll E."/>
            <person name="Cumbie R."/>
            <person name="Clancy C.J."/>
            <person name="Dupont C.L."/>
        </authorList>
    </citation>
    <scope>NUCLEOTIDE SEQUENCE</scope>
    <source>
        <strain evidence="2">GL16</strain>
    </source>
</reference>
<sequence length="131" mass="14862">MKGRNDKGKRKVEDMNTIVNSTDLSQEGSGDEDIYITTCDDGVNENNGMVCKAQKTNKPISISKRQEALDTSFQAALVAYEQERIHQRNLLQKLEIIATQMKETTEKALEEQSRVLRAVLEVQHHLSNQMI</sequence>